<gene>
    <name evidence="2" type="ORF">F945_02278</name>
</gene>
<dbReference type="HOGENOM" id="CLU_1387698_0_0_6"/>
<dbReference type="InterPro" id="IPR011250">
    <property type="entry name" value="OMP/PagP_B-barrel"/>
</dbReference>
<evidence type="ECO:0000313" key="2">
    <source>
        <dbReference type="EMBL" id="EPF71932.1"/>
    </source>
</evidence>
<dbReference type="SUPFAM" id="SSF56925">
    <property type="entry name" value="OMPA-like"/>
    <property type="match status" value="1"/>
</dbReference>
<keyword evidence="3" id="KW-1185">Reference proteome</keyword>
<keyword evidence="1" id="KW-0732">Signal</keyword>
<evidence type="ECO:0008006" key="4">
    <source>
        <dbReference type="Google" id="ProtNLM"/>
    </source>
</evidence>
<feature type="chain" id="PRO_5004523548" description="Outer membrane protein beta-barrel domain-containing protein" evidence="1">
    <location>
        <begin position="20"/>
        <end position="196"/>
    </location>
</feature>
<dbReference type="RefSeq" id="WP_016656682.1">
    <property type="nucleotide sequence ID" value="NZ_KE340353.1"/>
</dbReference>
<dbReference type="EMBL" id="ATGI01000031">
    <property type="protein sequence ID" value="EPF71932.1"/>
    <property type="molecule type" value="Genomic_DNA"/>
</dbReference>
<organism evidence="2 3">
    <name type="scientific">Acinetobacter rudis CIP 110305</name>
    <dbReference type="NCBI Taxonomy" id="421052"/>
    <lineage>
        <taxon>Bacteria</taxon>
        <taxon>Pseudomonadati</taxon>
        <taxon>Pseudomonadota</taxon>
        <taxon>Gammaproteobacteria</taxon>
        <taxon>Moraxellales</taxon>
        <taxon>Moraxellaceae</taxon>
        <taxon>Acinetobacter</taxon>
    </lineage>
</organism>
<evidence type="ECO:0000256" key="1">
    <source>
        <dbReference type="SAM" id="SignalP"/>
    </source>
</evidence>
<evidence type="ECO:0000313" key="3">
    <source>
        <dbReference type="Proteomes" id="UP000014568"/>
    </source>
</evidence>
<proteinExistence type="predicted"/>
<dbReference type="PATRIC" id="fig|421052.3.peg.2224"/>
<dbReference type="OrthoDB" id="6679820at2"/>
<sequence>MRSVLLISSLSSLSIYVYAQDLNTSLQNNFSISGGYIGGFENLSDDKDKLNGFFVSGAIQTDPRVSFYTEYNHEKMSILKFNELNFGVQYKFYDRKKFNGSFGTGIGYMWLDQELHDPHMNLSADLRLNYIVIPIFIESEARLSENISYFSNLSYKWLFSHNSKVCISSMGIQTMCESINENSNGLLYKLGMRYRF</sequence>
<feature type="signal peptide" evidence="1">
    <location>
        <begin position="1"/>
        <end position="19"/>
    </location>
</feature>
<dbReference type="Proteomes" id="UP000014568">
    <property type="component" value="Unassembled WGS sequence"/>
</dbReference>
<protein>
    <recommendedName>
        <fullName evidence="4">Outer membrane protein beta-barrel domain-containing protein</fullName>
    </recommendedName>
</protein>
<comment type="caution">
    <text evidence="2">The sequence shown here is derived from an EMBL/GenBank/DDBJ whole genome shotgun (WGS) entry which is preliminary data.</text>
</comment>
<dbReference type="AlphaFoldDB" id="S3MWU7"/>
<accession>S3MWU7</accession>
<name>S3MWU7_9GAMM</name>
<reference evidence="2 3" key="1">
    <citation type="submission" date="2013-06" db="EMBL/GenBank/DDBJ databases">
        <title>The Genome Sequence of Acinetobacter rudis CIP 110305.</title>
        <authorList>
            <consortium name="The Broad Institute Genome Sequencing Platform"/>
            <consortium name="The Broad Institute Genome Sequencing Center for Infectious Disease"/>
            <person name="Cerqueira G."/>
            <person name="Feldgarden M."/>
            <person name="Courvalin P."/>
            <person name="Perichon B."/>
            <person name="Grillot-Courvalin C."/>
            <person name="Clermont D."/>
            <person name="Rocha E."/>
            <person name="Yoon E.-J."/>
            <person name="Nemec A."/>
            <person name="Young S.K."/>
            <person name="Zeng Q."/>
            <person name="Gargeya S."/>
            <person name="Fitzgerald M."/>
            <person name="Abouelleil A."/>
            <person name="Alvarado L."/>
            <person name="Berlin A.M."/>
            <person name="Chapman S.B."/>
            <person name="Dewar J."/>
            <person name="Goldberg J."/>
            <person name="Griggs A."/>
            <person name="Gujja S."/>
            <person name="Hansen M."/>
            <person name="Howarth C."/>
            <person name="Imamovic A."/>
            <person name="Larimer J."/>
            <person name="McCowan C."/>
            <person name="Murphy C."/>
            <person name="Pearson M."/>
            <person name="Priest M."/>
            <person name="Roberts A."/>
            <person name="Saif S."/>
            <person name="Shea T."/>
            <person name="Sykes S."/>
            <person name="Wortman J."/>
            <person name="Nusbaum C."/>
            <person name="Birren B."/>
        </authorList>
    </citation>
    <scope>NUCLEOTIDE SEQUENCE [LARGE SCALE GENOMIC DNA]</scope>
    <source>
        <strain evidence="2 3">CIP 110305</strain>
    </source>
</reference>